<name>A0A068YGV7_BPCP7</name>
<keyword evidence="2" id="KW-1185">Reference proteome</keyword>
<accession>A0A068YGV7</accession>
<reference evidence="1 2" key="2">
    <citation type="submission" date="2014-06" db="EMBL/GenBank/DDBJ databases">
        <title>Estudios estructurales y funcionales de la lisozima Cpl-7, del bacteriofago Cp-7 de neumococo.</title>
        <authorList>
            <person name="Diez-Martinez R."/>
        </authorList>
    </citation>
    <scope>NUCLEOTIDE SEQUENCE [LARGE SCALE GENOMIC DNA]</scope>
</reference>
<dbReference type="EMBL" id="LK392619">
    <property type="protein sequence ID" value="CDS43826.1"/>
    <property type="molecule type" value="Genomic_DNA"/>
</dbReference>
<evidence type="ECO:0000313" key="2">
    <source>
        <dbReference type="Proteomes" id="UP000027387"/>
    </source>
</evidence>
<protein>
    <submittedName>
        <fullName evidence="1">Uncharacterized protein</fullName>
    </submittedName>
</protein>
<dbReference type="GeneID" id="40100413"/>
<evidence type="ECO:0000313" key="1">
    <source>
        <dbReference type="EMBL" id="CDS43826.1"/>
    </source>
</evidence>
<dbReference type="Proteomes" id="UP000027387">
    <property type="component" value="Segment"/>
</dbReference>
<proteinExistence type="predicted"/>
<reference evidence="1 2" key="1">
    <citation type="submission" date="2014-05" db="EMBL/GenBank/DDBJ databases">
        <authorList>
            <person name="Garcia E."/>
        </authorList>
    </citation>
    <scope>NUCLEOTIDE SEQUENCE [LARGE SCALE GENOMIC DNA]</scope>
</reference>
<dbReference type="RefSeq" id="YP_009623607.1">
    <property type="nucleotide sequence ID" value="NC_042114.1"/>
</dbReference>
<dbReference type="KEGG" id="vg:40100413"/>
<sequence>MDCLENIFPSEIERVRKIVKLYHFDYCPYSSLELIKQYFKDKIEEIEDFYIHDYKLLDVYPQYLSDGSHVYKGSFEVTYLSVERELYKLRY</sequence>
<organism evidence="1 2">
    <name type="scientific">Streptococcus phage Cp-7</name>
    <name type="common">Bacteriophage Cp-7</name>
    <dbReference type="NCBI Taxonomy" id="10748"/>
    <lineage>
        <taxon>Viruses</taxon>
        <taxon>Duplodnaviria</taxon>
        <taxon>Heunggongvirae</taxon>
        <taxon>Uroviricota</taxon>
        <taxon>Caudoviricetes</taxon>
        <taxon>Madridviridae</taxon>
        <taxon>Cepunavirus</taxon>
        <taxon>Cepunavirus Cp7</taxon>
    </lineage>
</organism>
<organismHost>
    <name type="scientific">Streptococcus pneumoniae</name>
    <dbReference type="NCBI Taxonomy" id="1313"/>
</organismHost>